<comment type="caution">
    <text evidence="2">The sequence shown here is derived from an EMBL/GenBank/DDBJ whole genome shotgun (WGS) entry which is preliminary data.</text>
</comment>
<evidence type="ECO:0000313" key="2">
    <source>
        <dbReference type="EMBL" id="MCQ4333036.1"/>
    </source>
</evidence>
<keyword evidence="3" id="KW-1185">Reference proteome</keyword>
<evidence type="ECO:0000313" key="3">
    <source>
        <dbReference type="Proteomes" id="UP001139494"/>
    </source>
</evidence>
<proteinExistence type="predicted"/>
<name>A0A9R1CSW0_9EURY</name>
<dbReference type="Pfam" id="PF19102">
    <property type="entry name" value="DUF5789"/>
    <property type="match status" value="1"/>
</dbReference>
<dbReference type="InterPro" id="IPR043899">
    <property type="entry name" value="DUF5789"/>
</dbReference>
<evidence type="ECO:0008006" key="4">
    <source>
        <dbReference type="Google" id="ProtNLM"/>
    </source>
</evidence>
<reference evidence="2" key="1">
    <citation type="journal article" date="2023" name="Front. Microbiol.">
        <title>Genomic-based phylogenetic and metabolic analyses of the genus Natronomonas, and description of Natronomonas aquatica sp. nov.</title>
        <authorList>
            <person name="Garcia-Roldan A."/>
            <person name="Duran-Viseras A."/>
            <person name="de la Haba R.R."/>
            <person name="Corral P."/>
            <person name="Sanchez-Porro C."/>
            <person name="Ventosa A."/>
        </authorList>
    </citation>
    <scope>NUCLEOTIDE SEQUENCE</scope>
    <source>
        <strain evidence="2">F2-12</strain>
    </source>
</reference>
<dbReference type="AlphaFoldDB" id="A0A9R1CSW0"/>
<organism evidence="2 3">
    <name type="scientific">Natronomonas aquatica</name>
    <dbReference type="NCBI Taxonomy" id="2841590"/>
    <lineage>
        <taxon>Archaea</taxon>
        <taxon>Methanobacteriati</taxon>
        <taxon>Methanobacteriota</taxon>
        <taxon>Stenosarchaea group</taxon>
        <taxon>Halobacteria</taxon>
        <taxon>Halobacteriales</taxon>
        <taxon>Natronomonadaceae</taxon>
        <taxon>Natronomonas</taxon>
    </lineage>
</organism>
<feature type="compositionally biased region" description="Basic and acidic residues" evidence="1">
    <location>
        <begin position="1"/>
        <end position="41"/>
    </location>
</feature>
<gene>
    <name evidence="2" type="ORF">KM295_05880</name>
</gene>
<accession>A0A9R1CSW0</accession>
<protein>
    <recommendedName>
        <fullName evidence="4">DUF2795 domain-containing protein</fullName>
    </recommendedName>
</protein>
<sequence length="110" mass="12573">MADDKQGREEQADRKEERQRGREVEETRTRSDEKEPMRADPGEELGDLDEALKSHDYPATTNELVEAYGDYELETQGGKRSLEDVLSATDDQVYDTADDVRRRVLGLIGR</sequence>
<dbReference type="Proteomes" id="UP001139494">
    <property type="component" value="Unassembled WGS sequence"/>
</dbReference>
<evidence type="ECO:0000256" key="1">
    <source>
        <dbReference type="SAM" id="MobiDB-lite"/>
    </source>
</evidence>
<dbReference type="EMBL" id="JAHLKM010000005">
    <property type="protein sequence ID" value="MCQ4333036.1"/>
    <property type="molecule type" value="Genomic_DNA"/>
</dbReference>
<feature type="region of interest" description="Disordered" evidence="1">
    <location>
        <begin position="1"/>
        <end position="56"/>
    </location>
</feature>
<dbReference type="RefSeq" id="WP_256029051.1">
    <property type="nucleotide sequence ID" value="NZ_JAHLKM010000005.1"/>
</dbReference>